<dbReference type="AlphaFoldDB" id="A0A1Y2AW96"/>
<evidence type="ECO:0000256" key="1">
    <source>
        <dbReference type="PIRSR" id="PIRSR600101-1"/>
    </source>
</evidence>
<comment type="caution">
    <text evidence="4">The sequence shown here is derived from an EMBL/GenBank/DDBJ whole genome shotgun (WGS) entry which is preliminary data.</text>
</comment>
<reference evidence="4 5" key="1">
    <citation type="submission" date="2016-07" db="EMBL/GenBank/DDBJ databases">
        <title>Pervasive Adenine N6-methylation of Active Genes in Fungi.</title>
        <authorList>
            <consortium name="DOE Joint Genome Institute"/>
            <person name="Mondo S.J."/>
            <person name="Dannebaum R.O."/>
            <person name="Kuo R.C."/>
            <person name="Labutti K."/>
            <person name="Haridas S."/>
            <person name="Kuo A."/>
            <person name="Salamov A."/>
            <person name="Ahrendt S.R."/>
            <person name="Lipzen A."/>
            <person name="Sullivan W."/>
            <person name="Andreopoulos W.B."/>
            <person name="Clum A."/>
            <person name="Lindquist E."/>
            <person name="Daum C."/>
            <person name="Ramamoorthy G.K."/>
            <person name="Gryganskyi A."/>
            <person name="Culley D."/>
            <person name="Magnuson J.K."/>
            <person name="James T.Y."/>
            <person name="O'Malley M.A."/>
            <person name="Stajich J.E."/>
            <person name="Spatafora J.W."/>
            <person name="Visel A."/>
            <person name="Grigoriev I.V."/>
        </authorList>
    </citation>
    <scope>NUCLEOTIDE SEQUENCE [LARGE SCALE GENOMIC DNA]</scope>
    <source>
        <strain evidence="4 5">68-887.2</strain>
    </source>
</reference>
<dbReference type="EC" id="3.4.19.13" evidence="3"/>
<proteinExistence type="predicted"/>
<dbReference type="GO" id="GO:0103068">
    <property type="term" value="F:leukotriene C4 gamma-glutamyl transferase activity"/>
    <property type="evidence" value="ECO:0007669"/>
    <property type="project" value="UniProtKB-EC"/>
</dbReference>
<dbReference type="InterPro" id="IPR043137">
    <property type="entry name" value="GGT_ssub_C"/>
</dbReference>
<keyword evidence="3 4" id="KW-0378">Hydrolase</keyword>
<feature type="binding site" evidence="2">
    <location>
        <position position="78"/>
    </location>
    <ligand>
        <name>L-glutamate</name>
        <dbReference type="ChEBI" id="CHEBI:29985"/>
    </ligand>
</feature>
<feature type="active site" description="Nucleophile" evidence="1">
    <location>
        <position position="350"/>
    </location>
</feature>
<dbReference type="OrthoDB" id="1081007at2759"/>
<dbReference type="Proteomes" id="UP000193986">
    <property type="component" value="Unassembled WGS sequence"/>
</dbReference>
<dbReference type="Gene3D" id="1.10.246.130">
    <property type="match status" value="1"/>
</dbReference>
<name>A0A1Y2AW96_9TREE</name>
<evidence type="ECO:0000313" key="4">
    <source>
        <dbReference type="EMBL" id="ORY26756.1"/>
    </source>
</evidence>
<organism evidence="4 5">
    <name type="scientific">Naematelia encephala</name>
    <dbReference type="NCBI Taxonomy" id="71784"/>
    <lineage>
        <taxon>Eukaryota</taxon>
        <taxon>Fungi</taxon>
        <taxon>Dikarya</taxon>
        <taxon>Basidiomycota</taxon>
        <taxon>Agaricomycotina</taxon>
        <taxon>Tremellomycetes</taxon>
        <taxon>Tremellales</taxon>
        <taxon>Naemateliaceae</taxon>
        <taxon>Naematelia</taxon>
    </lineage>
</organism>
<keyword evidence="3" id="KW-0012">Acyltransferase</keyword>
<dbReference type="InterPro" id="IPR029055">
    <property type="entry name" value="Ntn_hydrolases_N"/>
</dbReference>
<dbReference type="UniPathway" id="UPA00204"/>
<comment type="function">
    <text evidence="3">Cleaves the gamma-glutamyl peptide bond of glutathione and glutathione conjugates.</text>
</comment>
<feature type="binding site" evidence="2">
    <location>
        <position position="443"/>
    </location>
    <ligand>
        <name>L-glutamate</name>
        <dbReference type="ChEBI" id="CHEBI:29985"/>
    </ligand>
</feature>
<dbReference type="GO" id="GO:0005886">
    <property type="term" value="C:plasma membrane"/>
    <property type="evidence" value="ECO:0007669"/>
    <property type="project" value="TreeGrafter"/>
</dbReference>
<dbReference type="PANTHER" id="PTHR11686">
    <property type="entry name" value="GAMMA GLUTAMYL TRANSPEPTIDASE"/>
    <property type="match status" value="1"/>
</dbReference>
<comment type="pathway">
    <text evidence="3">Sulfur metabolism; glutathione metabolism.</text>
</comment>
<dbReference type="GO" id="GO:0006751">
    <property type="term" value="P:glutathione catabolic process"/>
    <property type="evidence" value="ECO:0007669"/>
    <property type="project" value="UniProtKB-UniRule"/>
</dbReference>
<comment type="catalytic activity">
    <reaction evidence="3">
        <text>an S-substituted glutathione + H2O = an S-substituted L-cysteinylglycine + L-glutamate</text>
        <dbReference type="Rhea" id="RHEA:59468"/>
        <dbReference type="ChEBI" id="CHEBI:15377"/>
        <dbReference type="ChEBI" id="CHEBI:29985"/>
        <dbReference type="ChEBI" id="CHEBI:90779"/>
        <dbReference type="ChEBI" id="CHEBI:143103"/>
        <dbReference type="EC" id="3.4.19.13"/>
    </reaction>
</comment>
<evidence type="ECO:0000256" key="2">
    <source>
        <dbReference type="PIRSR" id="PIRSR600101-2"/>
    </source>
</evidence>
<dbReference type="SUPFAM" id="SSF56235">
    <property type="entry name" value="N-terminal nucleophile aminohydrolases (Ntn hydrolases)"/>
    <property type="match status" value="1"/>
</dbReference>
<dbReference type="Gene3D" id="3.60.20.40">
    <property type="match status" value="1"/>
</dbReference>
<feature type="binding site" evidence="2">
    <location>
        <position position="392"/>
    </location>
    <ligand>
        <name>L-glutamate</name>
        <dbReference type="ChEBI" id="CHEBI:29985"/>
    </ligand>
</feature>
<evidence type="ECO:0000256" key="3">
    <source>
        <dbReference type="RuleBase" id="RU368068"/>
    </source>
</evidence>
<dbReference type="InParanoid" id="A0A1Y2AW96"/>
<protein>
    <recommendedName>
        <fullName evidence="3">Glutathione hydrolase</fullName>
        <ecNumber evidence="3">2.3.2.2</ecNumber>
        <ecNumber evidence="3">3.4.19.13</ecNumber>
    </recommendedName>
    <alternativeName>
        <fullName evidence="3">Gamma-glutamyltransferase</fullName>
    </alternativeName>
    <alternativeName>
        <fullName evidence="3">Gamma-glutamyltranspeptidase</fullName>
    </alternativeName>
</protein>
<gene>
    <name evidence="4" type="ORF">BCR39DRAFT_565898</name>
</gene>
<dbReference type="Pfam" id="PF01019">
    <property type="entry name" value="G_glu_transpept"/>
    <property type="match status" value="1"/>
</dbReference>
<dbReference type="PRINTS" id="PR01210">
    <property type="entry name" value="GGTRANSPTASE"/>
</dbReference>
<dbReference type="PANTHER" id="PTHR11686:SF62">
    <property type="entry name" value="GLUTATHIONE HYDROLASE"/>
    <property type="match status" value="1"/>
</dbReference>
<comment type="catalytic activity">
    <reaction evidence="3">
        <text>glutathione + H2O = L-cysteinylglycine + L-glutamate</text>
        <dbReference type="Rhea" id="RHEA:28807"/>
        <dbReference type="ChEBI" id="CHEBI:15377"/>
        <dbReference type="ChEBI" id="CHEBI:29985"/>
        <dbReference type="ChEBI" id="CHEBI:57925"/>
        <dbReference type="ChEBI" id="CHEBI:61694"/>
        <dbReference type="EC" id="3.4.19.13"/>
    </reaction>
</comment>
<keyword evidence="5" id="KW-1185">Reference proteome</keyword>
<dbReference type="EMBL" id="MCFC01000044">
    <property type="protein sequence ID" value="ORY26756.1"/>
    <property type="molecule type" value="Genomic_DNA"/>
</dbReference>
<dbReference type="STRING" id="71784.A0A1Y2AW96"/>
<dbReference type="GO" id="GO:0036374">
    <property type="term" value="F:glutathione hydrolase activity"/>
    <property type="evidence" value="ECO:0007669"/>
    <property type="project" value="UniProtKB-UniRule"/>
</dbReference>
<keyword evidence="3" id="KW-0808">Transferase</keyword>
<comment type="catalytic activity">
    <reaction evidence="3">
        <text>an N-terminal (5-L-glutamyl)-[peptide] + an alpha-amino acid = 5-L-glutamyl amino acid + an N-terminal L-alpha-aminoacyl-[peptide]</text>
        <dbReference type="Rhea" id="RHEA:23904"/>
        <dbReference type="Rhea" id="RHEA-COMP:9780"/>
        <dbReference type="Rhea" id="RHEA-COMP:9795"/>
        <dbReference type="ChEBI" id="CHEBI:77644"/>
        <dbReference type="ChEBI" id="CHEBI:78597"/>
        <dbReference type="ChEBI" id="CHEBI:78599"/>
        <dbReference type="ChEBI" id="CHEBI:78608"/>
        <dbReference type="EC" id="2.3.2.2"/>
    </reaction>
</comment>
<evidence type="ECO:0000313" key="5">
    <source>
        <dbReference type="Proteomes" id="UP000193986"/>
    </source>
</evidence>
<sequence>MISNDSSHRVLSGAVVSEHQLASDIGKEILLTGGNAADAIVATCIAVNTLCPWNSDIGGGGFAIIRTSQGDHHSIDFRHVAPTAVTMEWLLNKSTAIGGSAVAVPGEVKGLEAIHERYGRVSWGRLFQPSIKMAREGMTMFTDLYETIVLECKPAADGSLDHESWFATDPAFRDTFMRNGRMIPVGEKWSRPRYADTLEAIASSADAFYEGPIAESIVRTVKERGGLMNLNDMKNYKVNWNSPLQSTYRGKKIWTIPTPASGAVFLAALNILDQSPPPKAGFGSDFHRVTEALKFAYGLRTQLGDPDFVPGMDDYQAECISHENALARSLLISEDSTFPPEFDVGNDHGTSNITVADSDGLVISITTSVGLNFGSRIMVPESGIVLNSEIDDFSIEGRSNSVGYEASPANFVEGGKRPLSSSCPYIIENEDGSPIAAGGSAGGSTIISANVQVVRNLLDYGMTADESLRASRLHNQLLPDISYVEKDSFFGRTAVSGFSSAQVEDLKSKGHDIQWIPRNRSTPCVIRILPGPRWDCGGEPRKFDSGGSVFQC</sequence>
<dbReference type="InterPro" id="IPR000101">
    <property type="entry name" value="GGT_peptidase"/>
</dbReference>
<accession>A0A1Y2AW96</accession>
<dbReference type="InterPro" id="IPR043138">
    <property type="entry name" value="GGT_lsub"/>
</dbReference>
<feature type="binding site" evidence="2">
    <location>
        <begin position="420"/>
        <end position="421"/>
    </location>
    <ligand>
        <name>L-glutamate</name>
        <dbReference type="ChEBI" id="CHEBI:29985"/>
    </ligand>
</feature>
<dbReference type="EC" id="2.3.2.2" evidence="3"/>